<evidence type="ECO:0000313" key="3">
    <source>
        <dbReference type="Proteomes" id="UP000318801"/>
    </source>
</evidence>
<dbReference type="GO" id="GO:0016787">
    <property type="term" value="F:hydrolase activity"/>
    <property type="evidence" value="ECO:0007669"/>
    <property type="project" value="UniProtKB-KW"/>
</dbReference>
<gene>
    <name evidence="2" type="ORF">FJU08_11280</name>
</gene>
<evidence type="ECO:0000313" key="2">
    <source>
        <dbReference type="EMBL" id="TPW30545.1"/>
    </source>
</evidence>
<proteinExistence type="predicted"/>
<dbReference type="Gene3D" id="3.40.50.1820">
    <property type="entry name" value="alpha/beta hydrolase"/>
    <property type="match status" value="1"/>
</dbReference>
<accession>A0A506UCK6</accession>
<dbReference type="OrthoDB" id="9796770at2"/>
<dbReference type="RefSeq" id="WP_141149116.1">
    <property type="nucleotide sequence ID" value="NZ_VHLG01000005.1"/>
</dbReference>
<dbReference type="InterPro" id="IPR000073">
    <property type="entry name" value="AB_hydrolase_1"/>
</dbReference>
<protein>
    <submittedName>
        <fullName evidence="2">Alpha/beta hydrolase</fullName>
    </submittedName>
</protein>
<name>A0A506UCK6_9HYPH</name>
<keyword evidence="2" id="KW-0378">Hydrolase</keyword>
<keyword evidence="3" id="KW-1185">Reference proteome</keyword>
<dbReference type="Proteomes" id="UP000318801">
    <property type="component" value="Unassembled WGS sequence"/>
</dbReference>
<dbReference type="InterPro" id="IPR029058">
    <property type="entry name" value="AB_hydrolase_fold"/>
</dbReference>
<dbReference type="EMBL" id="VHLG01000005">
    <property type="protein sequence ID" value="TPW30545.1"/>
    <property type="molecule type" value="Genomic_DNA"/>
</dbReference>
<comment type="caution">
    <text evidence="2">The sequence shown here is derived from an EMBL/GenBank/DDBJ whole genome shotgun (WGS) entry which is preliminary data.</text>
</comment>
<organism evidence="2 3">
    <name type="scientific">Martelella alba</name>
    <dbReference type="NCBI Taxonomy" id="2590451"/>
    <lineage>
        <taxon>Bacteria</taxon>
        <taxon>Pseudomonadati</taxon>
        <taxon>Pseudomonadota</taxon>
        <taxon>Alphaproteobacteria</taxon>
        <taxon>Hyphomicrobiales</taxon>
        <taxon>Aurantimonadaceae</taxon>
        <taxon>Martelella</taxon>
    </lineage>
</organism>
<dbReference type="PANTHER" id="PTHR43689">
    <property type="entry name" value="HYDROLASE"/>
    <property type="match status" value="1"/>
</dbReference>
<evidence type="ECO:0000259" key="1">
    <source>
        <dbReference type="Pfam" id="PF12697"/>
    </source>
</evidence>
<dbReference type="SUPFAM" id="SSF53474">
    <property type="entry name" value="alpha/beta-Hydrolases"/>
    <property type="match status" value="1"/>
</dbReference>
<reference evidence="2 3" key="1">
    <citation type="submission" date="2019-06" db="EMBL/GenBank/DDBJ databases">
        <authorList>
            <person name="Li M."/>
        </authorList>
    </citation>
    <scope>NUCLEOTIDE SEQUENCE [LARGE SCALE GENOMIC DNA]</scope>
    <source>
        <strain evidence="2 3">BGMRC2036</strain>
    </source>
</reference>
<dbReference type="PRINTS" id="PR00111">
    <property type="entry name" value="ABHYDROLASE"/>
</dbReference>
<sequence>MLWSVNKKAETSAGNVVWGSAGSGPPLVLAHGWPWSSFIWHRVLLSLSHGYSVYWYDMPGYGRSEKKEGQATGIDVQAKVFAEMLDIWEIDKPTVWAHDLSGAVALRAHLLDGVAFTNLILMNCVALSPWGSEFFDHVGRHVDAFRPLPHHIHAAIVEAYIRSALVGEIAETDLHELVLPWMSPEGQVSFYNQFAHADQSLTRAFEPKLGDIDCPVTLIWGEKDPWIPLERGRALAAKIGVPLHHLPDAGHLPPLEAPRELLDALIAIPDTLPELKGM</sequence>
<dbReference type="AlphaFoldDB" id="A0A506UCK6"/>
<dbReference type="PANTHER" id="PTHR43689:SF8">
    <property type="entry name" value="ALPHA_BETA-HYDROLASES SUPERFAMILY PROTEIN"/>
    <property type="match status" value="1"/>
</dbReference>
<feature type="domain" description="AB hydrolase-1" evidence="1">
    <location>
        <begin position="27"/>
        <end position="264"/>
    </location>
</feature>
<dbReference type="Pfam" id="PF12697">
    <property type="entry name" value="Abhydrolase_6"/>
    <property type="match status" value="1"/>
</dbReference>